<dbReference type="PANTHER" id="PTHR34002">
    <property type="entry name" value="BLR1656 PROTEIN"/>
    <property type="match status" value="1"/>
</dbReference>
<dbReference type="InterPro" id="IPR002594">
    <property type="entry name" value="GH12"/>
</dbReference>
<dbReference type="InterPro" id="IPR013320">
    <property type="entry name" value="ConA-like_dom_sf"/>
</dbReference>
<evidence type="ECO:0000313" key="3">
    <source>
        <dbReference type="EMBL" id="KAK0622590.1"/>
    </source>
</evidence>
<dbReference type="PANTHER" id="PTHR34002:SF11">
    <property type="entry name" value="CONCANAVALIN A-LIKE LECTIN_GLUCANASE"/>
    <property type="match status" value="1"/>
</dbReference>
<feature type="non-terminal residue" evidence="3">
    <location>
        <position position="285"/>
    </location>
</feature>
<feature type="non-terminal residue" evidence="3">
    <location>
        <position position="1"/>
    </location>
</feature>
<keyword evidence="4" id="KW-1185">Reference proteome</keyword>
<dbReference type="Pfam" id="PF01670">
    <property type="entry name" value="Glyco_hydro_12"/>
    <property type="match status" value="1"/>
</dbReference>
<dbReference type="EMBL" id="JAULSU010000003">
    <property type="protein sequence ID" value="KAK0622590.1"/>
    <property type="molecule type" value="Genomic_DNA"/>
</dbReference>
<dbReference type="InterPro" id="IPR013319">
    <property type="entry name" value="GH11/12"/>
</dbReference>
<dbReference type="GO" id="GO:0008810">
    <property type="term" value="F:cellulase activity"/>
    <property type="evidence" value="ECO:0007669"/>
    <property type="project" value="InterPro"/>
</dbReference>
<dbReference type="SUPFAM" id="SSF49899">
    <property type="entry name" value="Concanavalin A-like lectins/glucanases"/>
    <property type="match status" value="1"/>
</dbReference>
<dbReference type="Gene3D" id="2.60.120.180">
    <property type="match status" value="1"/>
</dbReference>
<dbReference type="GO" id="GO:0000272">
    <property type="term" value="P:polysaccharide catabolic process"/>
    <property type="evidence" value="ECO:0007669"/>
    <property type="project" value="UniProtKB-KW"/>
</dbReference>
<evidence type="ECO:0000256" key="1">
    <source>
        <dbReference type="ARBA" id="ARBA00005519"/>
    </source>
</evidence>
<proteinExistence type="inferred from homology"/>
<keyword evidence="2" id="KW-0326">Glycosidase</keyword>
<comment type="caution">
    <text evidence="3">The sequence shown here is derived from an EMBL/GenBank/DDBJ whole genome shotgun (WGS) entry which is preliminary data.</text>
</comment>
<keyword evidence="2" id="KW-0378">Hydrolase</keyword>
<organism evidence="3 4">
    <name type="scientific">Immersiella caudata</name>
    <dbReference type="NCBI Taxonomy" id="314043"/>
    <lineage>
        <taxon>Eukaryota</taxon>
        <taxon>Fungi</taxon>
        <taxon>Dikarya</taxon>
        <taxon>Ascomycota</taxon>
        <taxon>Pezizomycotina</taxon>
        <taxon>Sordariomycetes</taxon>
        <taxon>Sordariomycetidae</taxon>
        <taxon>Sordariales</taxon>
        <taxon>Lasiosphaeriaceae</taxon>
        <taxon>Immersiella</taxon>
    </lineage>
</organism>
<keyword evidence="2" id="KW-0624">Polysaccharide degradation</keyword>
<sequence>AGAYDATVCDQKSYTSSENLTFNPNAWNPDGHGFQCISVRDSPPAFDATWAWVDKPQSVHSYPHVKLTAPALPVQLSNISALLLSAQWSMGPGSRPRPVLSVDSSGLSEIGATANVAFDIFADRNPRLAGSAKTAETEVMIWVGRFGDAKPLGFAPGSACLTIALAKTQLQVVLYKGQNQRGTDVFTWVAASSVPSFAAEVSPLLQSLWRNNLISPSSHIGLVEFGSEAFHSLDNVTFSAADFAIHLLPGPAPDITVEKLPTACSAAVSAHPGCRVSWFLSVLII</sequence>
<dbReference type="Proteomes" id="UP001175000">
    <property type="component" value="Unassembled WGS sequence"/>
</dbReference>
<comment type="similarity">
    <text evidence="1 2">Belongs to the glycosyl hydrolase 12 (cellulase H) family.</text>
</comment>
<reference evidence="3" key="1">
    <citation type="submission" date="2023-06" db="EMBL/GenBank/DDBJ databases">
        <title>Genome-scale phylogeny and comparative genomics of the fungal order Sordariales.</title>
        <authorList>
            <consortium name="Lawrence Berkeley National Laboratory"/>
            <person name="Hensen N."/>
            <person name="Bonometti L."/>
            <person name="Westerberg I."/>
            <person name="Brannstrom I.O."/>
            <person name="Guillou S."/>
            <person name="Cros-Aarteil S."/>
            <person name="Calhoun S."/>
            <person name="Haridas S."/>
            <person name="Kuo A."/>
            <person name="Mondo S."/>
            <person name="Pangilinan J."/>
            <person name="Riley R."/>
            <person name="Labutti K."/>
            <person name="Andreopoulos B."/>
            <person name="Lipzen A."/>
            <person name="Chen C."/>
            <person name="Yanf M."/>
            <person name="Daum C."/>
            <person name="Ng V."/>
            <person name="Clum A."/>
            <person name="Steindorff A."/>
            <person name="Ohm R."/>
            <person name="Martin F."/>
            <person name="Silar P."/>
            <person name="Natvig D."/>
            <person name="Lalanne C."/>
            <person name="Gautier V."/>
            <person name="Ament-Velasquez S.L."/>
            <person name="Kruys A."/>
            <person name="Hutchinson M.I."/>
            <person name="Powell A.J."/>
            <person name="Barry K."/>
            <person name="Miller A.N."/>
            <person name="Grigoriev I.V."/>
            <person name="Debuchy R."/>
            <person name="Gladieux P."/>
            <person name="Thoren M.H."/>
            <person name="Johannesson H."/>
        </authorList>
    </citation>
    <scope>NUCLEOTIDE SEQUENCE</scope>
    <source>
        <strain evidence="3">CBS 606.72</strain>
    </source>
</reference>
<protein>
    <submittedName>
        <fullName evidence="3">Concanavalin A-like lectin/glucanase domain-containing protein</fullName>
    </submittedName>
</protein>
<evidence type="ECO:0000256" key="2">
    <source>
        <dbReference type="RuleBase" id="RU361163"/>
    </source>
</evidence>
<dbReference type="AlphaFoldDB" id="A0AA39WWK4"/>
<name>A0AA39WWK4_9PEZI</name>
<gene>
    <name evidence="3" type="ORF">B0T14DRAFT_386867</name>
</gene>
<accession>A0AA39WWK4</accession>
<keyword evidence="2" id="KW-0119">Carbohydrate metabolism</keyword>
<evidence type="ECO:0000313" key="4">
    <source>
        <dbReference type="Proteomes" id="UP001175000"/>
    </source>
</evidence>